<dbReference type="InterPro" id="IPR023210">
    <property type="entry name" value="NADP_OxRdtase_dom"/>
</dbReference>
<dbReference type="PANTHER" id="PTHR43364">
    <property type="entry name" value="NADH-SPECIFIC METHYLGLYOXAL REDUCTASE-RELATED"/>
    <property type="match status" value="1"/>
</dbReference>
<gene>
    <name evidence="2" type="ORF">ACFQWG_04665</name>
</gene>
<keyword evidence="3" id="KW-1185">Reference proteome</keyword>
<proteinExistence type="predicted"/>
<sequence>MRIRQCGASGLRVSDIGLGTLTWGRDTDAQEAQDMLSAFVSAGGTLVEIAPTHGEGLAVDVLGDLLPVVGRHRLVLAWRGGARLGADGRWIPSAARGDMLDVLDDALERLGTDHVDVWIAGPDSGIPLEETLDALDVARRTGRARYVGLSHRGTWETSAAVARGALPGGGTPPISVIEEEYSLLSRRAEDDLLRAAARCGLGVLAHSPLAGGVLTGKYRHVTPPDSRAASPHLRHLVEPHLGAPASGVVEAVARAAEGLERTPLDIALAWARDAPGVSSAVVGPRTARQMDQVLACGEAPLPPQIRQVLDEVSRP</sequence>
<dbReference type="InterPro" id="IPR036812">
    <property type="entry name" value="NAD(P)_OxRdtase_dom_sf"/>
</dbReference>
<dbReference type="PANTHER" id="PTHR43364:SF18">
    <property type="entry name" value="OXIDOREDUCTASE"/>
    <property type="match status" value="1"/>
</dbReference>
<name>A0ABW2SMA7_9ACTO</name>
<organism evidence="2 3">
    <name type="scientific">Schaalia naturae</name>
    <dbReference type="NCBI Taxonomy" id="635203"/>
    <lineage>
        <taxon>Bacteria</taxon>
        <taxon>Bacillati</taxon>
        <taxon>Actinomycetota</taxon>
        <taxon>Actinomycetes</taxon>
        <taxon>Actinomycetales</taxon>
        <taxon>Actinomycetaceae</taxon>
        <taxon>Schaalia</taxon>
    </lineage>
</organism>
<dbReference type="Proteomes" id="UP001596527">
    <property type="component" value="Unassembled WGS sequence"/>
</dbReference>
<evidence type="ECO:0000259" key="1">
    <source>
        <dbReference type="Pfam" id="PF00248"/>
    </source>
</evidence>
<protein>
    <submittedName>
        <fullName evidence="2">Aldo/keto reductase</fullName>
    </submittedName>
</protein>
<feature type="domain" description="NADP-dependent oxidoreductase" evidence="1">
    <location>
        <begin position="16"/>
        <end position="312"/>
    </location>
</feature>
<evidence type="ECO:0000313" key="2">
    <source>
        <dbReference type="EMBL" id="MFC7580508.1"/>
    </source>
</evidence>
<accession>A0ABW2SMA7</accession>
<dbReference type="RefSeq" id="WP_380972589.1">
    <property type="nucleotide sequence ID" value="NZ_JBHTEF010000001.1"/>
</dbReference>
<dbReference type="Gene3D" id="3.20.20.100">
    <property type="entry name" value="NADP-dependent oxidoreductase domain"/>
    <property type="match status" value="1"/>
</dbReference>
<reference evidence="3" key="1">
    <citation type="journal article" date="2019" name="Int. J. Syst. Evol. Microbiol.">
        <title>The Global Catalogue of Microorganisms (GCM) 10K type strain sequencing project: providing services to taxonomists for standard genome sequencing and annotation.</title>
        <authorList>
            <consortium name="The Broad Institute Genomics Platform"/>
            <consortium name="The Broad Institute Genome Sequencing Center for Infectious Disease"/>
            <person name="Wu L."/>
            <person name="Ma J."/>
        </authorList>
    </citation>
    <scope>NUCLEOTIDE SEQUENCE [LARGE SCALE GENOMIC DNA]</scope>
    <source>
        <strain evidence="3">CCUG 56698</strain>
    </source>
</reference>
<dbReference type="EMBL" id="JBHTEF010000001">
    <property type="protein sequence ID" value="MFC7580508.1"/>
    <property type="molecule type" value="Genomic_DNA"/>
</dbReference>
<dbReference type="InterPro" id="IPR050523">
    <property type="entry name" value="AKR_Detox_Biosynth"/>
</dbReference>
<evidence type="ECO:0000313" key="3">
    <source>
        <dbReference type="Proteomes" id="UP001596527"/>
    </source>
</evidence>
<dbReference type="SUPFAM" id="SSF51430">
    <property type="entry name" value="NAD(P)-linked oxidoreductase"/>
    <property type="match status" value="1"/>
</dbReference>
<comment type="caution">
    <text evidence="2">The sequence shown here is derived from an EMBL/GenBank/DDBJ whole genome shotgun (WGS) entry which is preliminary data.</text>
</comment>
<dbReference type="Pfam" id="PF00248">
    <property type="entry name" value="Aldo_ket_red"/>
    <property type="match status" value="1"/>
</dbReference>